<proteinExistence type="inferred from homology"/>
<dbReference type="SUPFAM" id="SSF53067">
    <property type="entry name" value="Actin-like ATPase domain"/>
    <property type="match status" value="4"/>
</dbReference>
<dbReference type="OrthoDB" id="6145685at2759"/>
<accession>A0A8B8A422</accession>
<dbReference type="KEGG" id="cvn:111099131"/>
<feature type="region of interest" description="Disordered" evidence="4">
    <location>
        <begin position="1"/>
        <end position="61"/>
    </location>
</feature>
<evidence type="ECO:0000256" key="4">
    <source>
        <dbReference type="SAM" id="MobiDB-lite"/>
    </source>
</evidence>
<dbReference type="CDD" id="cd10229">
    <property type="entry name" value="ASKHA_NBD_HSP70_HSPA12"/>
    <property type="match status" value="2"/>
</dbReference>
<evidence type="ECO:0000256" key="2">
    <source>
        <dbReference type="ARBA" id="ARBA00022741"/>
    </source>
</evidence>
<comment type="similarity">
    <text evidence="1">Belongs to the heat shock protein 70 family.</text>
</comment>
<dbReference type="Pfam" id="PF00012">
    <property type="entry name" value="HSP70"/>
    <property type="match status" value="1"/>
</dbReference>
<sequence>MEIETNTEAEDMYLNKTPAPALSPAPTPATAPAPTPATASAPAPESDIKEKAEDQGDVAMQRNKKKFNSKCRRLFVAAIDFGTTYSGFAFSQRSSWKNVHFQTCSSGDFLSQKEPTVLLLNPDKSFKAFGYNAETTYMEMTKKRDLESDITSKEIPEEDWKKYYYFSRFKMLLNENEAVNYETEIKDITGKVMKAMEVFSICIQHLKKILLSEMNKRFANEVSEKDVHYVLTVPGIWKDAARRFMRKAATQAGIAINGLTLALEPHAASFYCQNSYGAFQNVVKDGGKYIVADLGGGTVDITVQRQKLDGTLLEIVPATGGPEGGTSVDRAFHTFLESVFGKHIIDAFKNSCVEDYLIFTREFEFKKRSSGHPQTKKIRIRIPLQFEKIVKKTCGIKISEALEISEHKELVTYNDKTKKMNFEPSKFKDFFKEAVDGTIKHIDGVLSKQECSDLRDIIIVGGFSESEVLKNALTEAFGSYNLRIPSEPGLAVLAGAVYHGHLPPVVQRSECRRLFVLGMNFGRVPGYSFSFKMNWTNVSRFITTTSSLFVLQPDTFFKAFDYGAEFIFMDHIVESLPDLDSGSDSDSQEEAEHVKKNEFRERYYFSGSNMFLLNENKLHRESKIKDFSGKPIRALDVFSLAMKCMMNDCLEKMNEKINGGDLDAEDIDFVLTVPAIWGDIGKMFMREAAVQAGIKNDHLTLVLKPEAASIYCQNYPSKEDEEQQLEFRALVEDKEKYMVLDMDGMVEVAVHKQNERGIIEEILPSTGGPFGGISVDRAFEAFLESIFGREILGIFQNSYFEDFQILFNEFEAKKVSGNMHRNLVINIPLELEILLKKKNGIGLSSTLKQSQYKELVEYKSHKLILVPSLFNSFFQPAIDGIIKTIQNVLANQLCADLTHIIMVGGLSGSKIIQNALQETFPKCHFLIPDEPERAVLNGAVYFGHLPNAVSGRFARFTYGVKICRRFMPGEDQESKGIVVDEELLCQDIFFPIVRRGDEIQTGIGYSYKSKTFKQNQQKLCVTLFVTDDREPKYIDDKGCKSLGSLTINLLKDSEKYTEIEQTIIFGETNLIFRAKQCGSNTCVETSIDMLDEANAPDFLHK</sequence>
<protein>
    <submittedName>
        <fullName evidence="6 7">Heat shock 70 kDa protein 12B-like</fullName>
    </submittedName>
</protein>
<evidence type="ECO:0000256" key="1">
    <source>
        <dbReference type="ARBA" id="ARBA00007381"/>
    </source>
</evidence>
<dbReference type="Gene3D" id="3.30.420.40">
    <property type="match status" value="4"/>
</dbReference>
<gene>
    <name evidence="6 7" type="primary">LOC111099131</name>
</gene>
<dbReference type="InterPro" id="IPR013126">
    <property type="entry name" value="Hsp_70_fam"/>
</dbReference>
<dbReference type="RefSeq" id="XP_022286217.1">
    <property type="nucleotide sequence ID" value="XM_022430509.1"/>
</dbReference>
<dbReference type="RefSeq" id="XP_022286216.1">
    <property type="nucleotide sequence ID" value="XM_022430508.1"/>
</dbReference>
<evidence type="ECO:0000313" key="5">
    <source>
        <dbReference type="Proteomes" id="UP000694844"/>
    </source>
</evidence>
<reference evidence="6 7" key="1">
    <citation type="submission" date="2025-04" db="UniProtKB">
        <authorList>
            <consortium name="RefSeq"/>
        </authorList>
    </citation>
    <scope>IDENTIFICATION</scope>
    <source>
        <tissue evidence="6 7">Whole sample</tissue>
    </source>
</reference>
<dbReference type="GO" id="GO:0140662">
    <property type="term" value="F:ATP-dependent protein folding chaperone"/>
    <property type="evidence" value="ECO:0007669"/>
    <property type="project" value="InterPro"/>
</dbReference>
<dbReference type="PANTHER" id="PTHR14187:SF5">
    <property type="entry name" value="HEAT SHOCK 70 KDA PROTEIN 12A"/>
    <property type="match status" value="1"/>
</dbReference>
<evidence type="ECO:0000313" key="7">
    <source>
        <dbReference type="RefSeq" id="XP_022286217.1"/>
    </source>
</evidence>
<evidence type="ECO:0000313" key="6">
    <source>
        <dbReference type="RefSeq" id="XP_022286216.1"/>
    </source>
</evidence>
<organism evidence="5 7">
    <name type="scientific">Crassostrea virginica</name>
    <name type="common">Eastern oyster</name>
    <dbReference type="NCBI Taxonomy" id="6565"/>
    <lineage>
        <taxon>Eukaryota</taxon>
        <taxon>Metazoa</taxon>
        <taxon>Spiralia</taxon>
        <taxon>Lophotrochozoa</taxon>
        <taxon>Mollusca</taxon>
        <taxon>Bivalvia</taxon>
        <taxon>Autobranchia</taxon>
        <taxon>Pteriomorphia</taxon>
        <taxon>Ostreida</taxon>
        <taxon>Ostreoidea</taxon>
        <taxon>Ostreidae</taxon>
        <taxon>Crassostrea</taxon>
    </lineage>
</organism>
<dbReference type="GO" id="GO:0005524">
    <property type="term" value="F:ATP binding"/>
    <property type="evidence" value="ECO:0007669"/>
    <property type="project" value="UniProtKB-KW"/>
</dbReference>
<dbReference type="Proteomes" id="UP000694844">
    <property type="component" value="Chromosome 5"/>
</dbReference>
<dbReference type="Gene3D" id="3.90.640.10">
    <property type="entry name" value="Actin, Chain A, domain 4"/>
    <property type="match status" value="2"/>
</dbReference>
<dbReference type="AlphaFoldDB" id="A0A8B8A422"/>
<feature type="compositionally biased region" description="Acidic residues" evidence="4">
    <location>
        <begin position="1"/>
        <end position="11"/>
    </location>
</feature>
<feature type="compositionally biased region" description="Pro residues" evidence="4">
    <location>
        <begin position="21"/>
        <end position="35"/>
    </location>
</feature>
<dbReference type="GeneID" id="111099131"/>
<dbReference type="PANTHER" id="PTHR14187">
    <property type="entry name" value="ALPHA KINASE/ELONGATION FACTOR 2 KINASE"/>
    <property type="match status" value="1"/>
</dbReference>
<evidence type="ECO:0000256" key="3">
    <source>
        <dbReference type="ARBA" id="ARBA00022840"/>
    </source>
</evidence>
<name>A0A8B8A422_CRAVI</name>
<keyword evidence="2" id="KW-0547">Nucleotide-binding</keyword>
<dbReference type="SMR" id="A0A8B8A422"/>
<keyword evidence="3" id="KW-0067">ATP-binding</keyword>
<keyword evidence="5" id="KW-1185">Reference proteome</keyword>
<dbReference type="InterPro" id="IPR043129">
    <property type="entry name" value="ATPase_NBD"/>
</dbReference>